<evidence type="ECO:0000313" key="3">
    <source>
        <dbReference type="Proteomes" id="UP001059836"/>
    </source>
</evidence>
<feature type="transmembrane region" description="Helical" evidence="1">
    <location>
        <begin position="26"/>
        <end position="49"/>
    </location>
</feature>
<dbReference type="EMBL" id="CP045809">
    <property type="protein sequence ID" value="QHN35989.1"/>
    <property type="molecule type" value="Genomic_DNA"/>
</dbReference>
<evidence type="ECO:0008006" key="4">
    <source>
        <dbReference type="Google" id="ProtNLM"/>
    </source>
</evidence>
<keyword evidence="3" id="KW-1185">Reference proteome</keyword>
<organism evidence="2 3">
    <name type="scientific">Gordonia pseudamarae</name>
    <dbReference type="NCBI Taxonomy" id="2831662"/>
    <lineage>
        <taxon>Bacteria</taxon>
        <taxon>Bacillati</taxon>
        <taxon>Actinomycetota</taxon>
        <taxon>Actinomycetes</taxon>
        <taxon>Mycobacteriales</taxon>
        <taxon>Gordoniaceae</taxon>
        <taxon>Gordonia</taxon>
    </lineage>
</organism>
<feature type="transmembrane region" description="Helical" evidence="1">
    <location>
        <begin position="69"/>
        <end position="92"/>
    </location>
</feature>
<name>A0ABX6IJE6_9ACTN</name>
<evidence type="ECO:0000256" key="1">
    <source>
        <dbReference type="SAM" id="Phobius"/>
    </source>
</evidence>
<reference evidence="2" key="1">
    <citation type="journal article" date="2021" name="Nat. Microbiol.">
        <title>Cocultivation of an ultrasmall environmental parasitic bacterium with lytic ability against bacteria associated with wastewater foams.</title>
        <authorList>
            <person name="Batinovic S."/>
            <person name="Rose J.J.A."/>
            <person name="Ratcliffe J."/>
            <person name="Seviour R.J."/>
            <person name="Petrovski S."/>
        </authorList>
    </citation>
    <scope>NUCLEOTIDE SEQUENCE</scope>
    <source>
        <strain evidence="2">CON9</strain>
    </source>
</reference>
<proteinExistence type="predicted"/>
<keyword evidence="1" id="KW-1133">Transmembrane helix</keyword>
<accession>A0ABX6IJE6</accession>
<dbReference type="RefSeq" id="WP_213244236.1">
    <property type="nucleotide sequence ID" value="NZ_CP045806.1"/>
</dbReference>
<dbReference type="Proteomes" id="UP001059836">
    <property type="component" value="Chromosome"/>
</dbReference>
<feature type="transmembrane region" description="Helical" evidence="1">
    <location>
        <begin position="212"/>
        <end position="232"/>
    </location>
</feature>
<evidence type="ECO:0000313" key="2">
    <source>
        <dbReference type="EMBL" id="QHN35989.1"/>
    </source>
</evidence>
<feature type="transmembrane region" description="Helical" evidence="1">
    <location>
        <begin position="185"/>
        <end position="206"/>
    </location>
</feature>
<keyword evidence="1" id="KW-0472">Membrane</keyword>
<feature type="transmembrane region" description="Helical" evidence="1">
    <location>
        <begin position="151"/>
        <end position="173"/>
    </location>
</feature>
<protein>
    <recommendedName>
        <fullName evidence="4">DUF4328 domain-containing protein</fullName>
    </recommendedName>
</protein>
<keyword evidence="1" id="KW-0812">Transmembrane</keyword>
<feature type="transmembrane region" description="Helical" evidence="1">
    <location>
        <begin position="104"/>
        <end position="131"/>
    </location>
</feature>
<gene>
    <name evidence="2" type="ORF">GII31_15040</name>
</gene>
<sequence length="271" mass="29700">MVSTGYKFTDEDVLADIELTRRIQVFGAWCGPAFVLLLFGCWGLMAGFIPMIPPDAAPGEVADRYADNQALLLVGLILGMVGVFLTQPYFFVVSMQMRRSAPGVPALAIVQFGAGIVTTVVLLIPMLIFIVGGFRPERSPELTQMLNDMSYIMLILPWPPILGQNIPLAISVFSDRRRRPVFPRWVAYVNLWIAVLVTPASLLIFFKVGPFAWNGLLGFWIPAAVFASWYIAMTYALLRAVRDEAEEARRAVMADGDAAGGAAARKGEAVV</sequence>